<evidence type="ECO:0000256" key="1">
    <source>
        <dbReference type="ARBA" id="ARBA00004141"/>
    </source>
</evidence>
<organism evidence="14 15">
    <name type="scientific">Marinobacterium mangrovicola</name>
    <dbReference type="NCBI Taxonomy" id="1476959"/>
    <lineage>
        <taxon>Bacteria</taxon>
        <taxon>Pseudomonadati</taxon>
        <taxon>Pseudomonadota</taxon>
        <taxon>Gammaproteobacteria</taxon>
        <taxon>Oceanospirillales</taxon>
        <taxon>Oceanospirillaceae</taxon>
        <taxon>Marinobacterium</taxon>
    </lineage>
</organism>
<keyword evidence="11 14" id="KW-0407">Ion channel</keyword>
<dbReference type="Gene3D" id="1.10.287.70">
    <property type="match status" value="1"/>
</dbReference>
<evidence type="ECO:0000256" key="11">
    <source>
        <dbReference type="ARBA" id="ARBA00023303"/>
    </source>
</evidence>
<dbReference type="PANTHER" id="PTHR11537">
    <property type="entry name" value="VOLTAGE-GATED POTASSIUM CHANNEL"/>
    <property type="match status" value="1"/>
</dbReference>
<keyword evidence="6" id="KW-0851">Voltage-gated channel</keyword>
<evidence type="ECO:0000256" key="12">
    <source>
        <dbReference type="SAM" id="Phobius"/>
    </source>
</evidence>
<dbReference type="AlphaFoldDB" id="A0A4R1GK05"/>
<protein>
    <submittedName>
        <fullName evidence="14">Voltage-gated potassium channel</fullName>
    </submittedName>
</protein>
<dbReference type="GO" id="GO:0001508">
    <property type="term" value="P:action potential"/>
    <property type="evidence" value="ECO:0007669"/>
    <property type="project" value="TreeGrafter"/>
</dbReference>
<keyword evidence="10 12" id="KW-0472">Membrane</keyword>
<feature type="transmembrane region" description="Helical" evidence="12">
    <location>
        <begin position="212"/>
        <end position="232"/>
    </location>
</feature>
<evidence type="ECO:0000313" key="14">
    <source>
        <dbReference type="EMBL" id="TCK08727.1"/>
    </source>
</evidence>
<dbReference type="GO" id="GO:0005249">
    <property type="term" value="F:voltage-gated potassium channel activity"/>
    <property type="evidence" value="ECO:0007669"/>
    <property type="project" value="InterPro"/>
</dbReference>
<keyword evidence="8 12" id="KW-1133">Transmembrane helix</keyword>
<dbReference type="EMBL" id="SMFU01000007">
    <property type="protein sequence ID" value="TCK08727.1"/>
    <property type="molecule type" value="Genomic_DNA"/>
</dbReference>
<gene>
    <name evidence="14" type="ORF">CLV83_0819</name>
</gene>
<name>A0A4R1GK05_9GAMM</name>
<evidence type="ECO:0000256" key="4">
    <source>
        <dbReference type="ARBA" id="ARBA00022692"/>
    </source>
</evidence>
<keyword evidence="3" id="KW-0633">Potassium transport</keyword>
<evidence type="ECO:0000256" key="3">
    <source>
        <dbReference type="ARBA" id="ARBA00022538"/>
    </source>
</evidence>
<evidence type="ECO:0000256" key="8">
    <source>
        <dbReference type="ARBA" id="ARBA00022989"/>
    </source>
</evidence>
<evidence type="ECO:0000256" key="2">
    <source>
        <dbReference type="ARBA" id="ARBA00022448"/>
    </source>
</evidence>
<evidence type="ECO:0000256" key="6">
    <source>
        <dbReference type="ARBA" id="ARBA00022882"/>
    </source>
</evidence>
<feature type="domain" description="Ion transport" evidence="13">
    <location>
        <begin position="23"/>
        <end position="243"/>
    </location>
</feature>
<dbReference type="SUPFAM" id="SSF81324">
    <property type="entry name" value="Voltage-gated potassium channels"/>
    <property type="match status" value="1"/>
</dbReference>
<keyword evidence="4 12" id="KW-0812">Transmembrane</keyword>
<comment type="caution">
    <text evidence="14">The sequence shown here is derived from an EMBL/GenBank/DDBJ whole genome shotgun (WGS) entry which is preliminary data.</text>
</comment>
<dbReference type="InterPro" id="IPR027359">
    <property type="entry name" value="Volt_channel_dom_sf"/>
</dbReference>
<dbReference type="RefSeq" id="WP_243642270.1">
    <property type="nucleotide sequence ID" value="NZ_SMFU01000007.1"/>
</dbReference>
<keyword evidence="9" id="KW-0406">Ion transport</keyword>
<dbReference type="PRINTS" id="PR00169">
    <property type="entry name" value="KCHANNEL"/>
</dbReference>
<comment type="subcellular location">
    <subcellularLocation>
        <location evidence="1">Membrane</location>
        <topology evidence="1">Multi-pass membrane protein</topology>
    </subcellularLocation>
</comment>
<dbReference type="Pfam" id="PF00520">
    <property type="entry name" value="Ion_trans"/>
    <property type="match status" value="1"/>
</dbReference>
<reference evidence="14 15" key="1">
    <citation type="submission" date="2019-03" db="EMBL/GenBank/DDBJ databases">
        <title>Genomic Encyclopedia of Archaeal and Bacterial Type Strains, Phase II (KMG-II): from individual species to whole genera.</title>
        <authorList>
            <person name="Goeker M."/>
        </authorList>
    </citation>
    <scope>NUCLEOTIDE SEQUENCE [LARGE SCALE GENOMIC DNA]</scope>
    <source>
        <strain evidence="14 15">DSM 27697</strain>
    </source>
</reference>
<dbReference type="PANTHER" id="PTHR11537:SF254">
    <property type="entry name" value="POTASSIUM VOLTAGE-GATED CHANNEL PROTEIN SHAB"/>
    <property type="match status" value="1"/>
</dbReference>
<dbReference type="Gene3D" id="1.20.120.350">
    <property type="entry name" value="Voltage-gated potassium channels. Chain C"/>
    <property type="match status" value="1"/>
</dbReference>
<evidence type="ECO:0000256" key="5">
    <source>
        <dbReference type="ARBA" id="ARBA00022826"/>
    </source>
</evidence>
<feature type="transmembrane region" description="Helical" evidence="12">
    <location>
        <begin position="24"/>
        <end position="43"/>
    </location>
</feature>
<keyword evidence="15" id="KW-1185">Reference proteome</keyword>
<accession>A0A4R1GK05</accession>
<keyword evidence="7" id="KW-0630">Potassium</keyword>
<feature type="transmembrane region" description="Helical" evidence="12">
    <location>
        <begin position="55"/>
        <end position="73"/>
    </location>
</feature>
<feature type="transmembrane region" description="Helical" evidence="12">
    <location>
        <begin position="151"/>
        <end position="172"/>
    </location>
</feature>
<evidence type="ECO:0000256" key="10">
    <source>
        <dbReference type="ARBA" id="ARBA00023136"/>
    </source>
</evidence>
<keyword evidence="2" id="KW-0813">Transport</keyword>
<dbReference type="Proteomes" id="UP000294546">
    <property type="component" value="Unassembled WGS sequence"/>
</dbReference>
<dbReference type="InterPro" id="IPR028325">
    <property type="entry name" value="VG_K_chnl"/>
</dbReference>
<dbReference type="InterPro" id="IPR005821">
    <property type="entry name" value="Ion_trans_dom"/>
</dbReference>
<evidence type="ECO:0000259" key="13">
    <source>
        <dbReference type="Pfam" id="PF00520"/>
    </source>
</evidence>
<feature type="transmembrane region" description="Helical" evidence="12">
    <location>
        <begin position="85"/>
        <end position="111"/>
    </location>
</feature>
<evidence type="ECO:0000256" key="9">
    <source>
        <dbReference type="ARBA" id="ARBA00023065"/>
    </source>
</evidence>
<proteinExistence type="predicted"/>
<keyword evidence="5" id="KW-0631">Potassium channel</keyword>
<dbReference type="GO" id="GO:0008076">
    <property type="term" value="C:voltage-gated potassium channel complex"/>
    <property type="evidence" value="ECO:0007669"/>
    <property type="project" value="InterPro"/>
</dbReference>
<evidence type="ECO:0000313" key="15">
    <source>
        <dbReference type="Proteomes" id="UP000294546"/>
    </source>
</evidence>
<evidence type="ECO:0000256" key="7">
    <source>
        <dbReference type="ARBA" id="ARBA00022958"/>
    </source>
</evidence>
<sequence>MISAEAKARLKTYLDGRESGPGRIVDWILIGLIVYSIITLTIDTIPGIPPEATRFLRISEIVVTLIFTLEYGLRVYVAPQRLRYIFSFWGLIDLIAIAPFYITLGLGLAGIDMRGVRAFRLLRILRLLKLARYSRTLARFHRAFQLAREELAIYLLLTLILLFVAATGIYYFENPAQPEAFASIPHSLWWAMVTLTTVGYGDVYPITAGGRIFTFFVLMVGLGIVAVPTGLISSALSQVRREESDARLAQLVAEENAEGKGDG</sequence>